<gene>
    <name evidence="1" type="ORF">RF11_05618</name>
</gene>
<comment type="caution">
    <text evidence="1">The sequence shown here is derived from an EMBL/GenBank/DDBJ whole genome shotgun (WGS) entry which is preliminary data.</text>
</comment>
<proteinExistence type="predicted"/>
<dbReference type="Proteomes" id="UP000031668">
    <property type="component" value="Unassembled WGS sequence"/>
</dbReference>
<sequence>MSFIHVTGYINIYKVSIYYRASLAFISTNLNNHYCAPENDIRDLQLNMSLSIIYNLIKWENEYIMSLAHNSKTQKIIKNLFRPVLEQANFLTVKIDFRTIYCTV</sequence>
<evidence type="ECO:0000313" key="2">
    <source>
        <dbReference type="Proteomes" id="UP000031668"/>
    </source>
</evidence>
<evidence type="ECO:0000313" key="1">
    <source>
        <dbReference type="EMBL" id="KII60544.1"/>
    </source>
</evidence>
<accession>A0A0C2M863</accession>
<dbReference type="EMBL" id="JWZT01005579">
    <property type="protein sequence ID" value="KII60544.1"/>
    <property type="molecule type" value="Genomic_DNA"/>
</dbReference>
<dbReference type="AlphaFoldDB" id="A0A0C2M863"/>
<reference evidence="1 2" key="1">
    <citation type="journal article" date="2014" name="Genome Biol. Evol.">
        <title>The genome of the myxosporean Thelohanellus kitauei shows adaptations to nutrient acquisition within its fish host.</title>
        <authorList>
            <person name="Yang Y."/>
            <person name="Xiong J."/>
            <person name="Zhou Z."/>
            <person name="Huo F."/>
            <person name="Miao W."/>
            <person name="Ran C."/>
            <person name="Liu Y."/>
            <person name="Zhang J."/>
            <person name="Feng J."/>
            <person name="Wang M."/>
            <person name="Wang M."/>
            <person name="Wang L."/>
            <person name="Yao B."/>
        </authorList>
    </citation>
    <scope>NUCLEOTIDE SEQUENCE [LARGE SCALE GENOMIC DNA]</scope>
    <source>
        <strain evidence="1">Wuqing</strain>
    </source>
</reference>
<name>A0A0C2M863_THEKT</name>
<keyword evidence="2" id="KW-1185">Reference proteome</keyword>
<organism evidence="1 2">
    <name type="scientific">Thelohanellus kitauei</name>
    <name type="common">Myxosporean</name>
    <dbReference type="NCBI Taxonomy" id="669202"/>
    <lineage>
        <taxon>Eukaryota</taxon>
        <taxon>Metazoa</taxon>
        <taxon>Cnidaria</taxon>
        <taxon>Myxozoa</taxon>
        <taxon>Myxosporea</taxon>
        <taxon>Bivalvulida</taxon>
        <taxon>Platysporina</taxon>
        <taxon>Myxobolidae</taxon>
        <taxon>Thelohanellus</taxon>
    </lineage>
</organism>
<protein>
    <submittedName>
        <fullName evidence="1">Uncharacterized protein</fullName>
    </submittedName>
</protein>